<protein>
    <recommendedName>
        <fullName evidence="1">Helix-turn-helix domain-containing protein</fullName>
    </recommendedName>
</protein>
<evidence type="ECO:0000259" key="1">
    <source>
        <dbReference type="Pfam" id="PF12728"/>
    </source>
</evidence>
<evidence type="ECO:0000313" key="2">
    <source>
        <dbReference type="EMBL" id="PAE00135.1"/>
    </source>
</evidence>
<evidence type="ECO:0000313" key="3">
    <source>
        <dbReference type="Proteomes" id="UP000216852"/>
    </source>
</evidence>
<dbReference type="Proteomes" id="UP000216852">
    <property type="component" value="Unassembled WGS sequence"/>
</dbReference>
<keyword evidence="3" id="KW-1185">Reference proteome</keyword>
<reference evidence="2 3" key="1">
    <citation type="submission" date="2017-07" db="EMBL/GenBank/DDBJ databases">
        <title>Isolation and whole genome analysis of endospore-forming bacteria from heroin.</title>
        <authorList>
            <person name="Kalinowski J."/>
            <person name="Ahrens B."/>
            <person name="Al-Dilaimi A."/>
            <person name="Winkler A."/>
            <person name="Wibberg D."/>
            <person name="Schleenbecker U."/>
            <person name="Ruckert C."/>
            <person name="Wolfel R."/>
            <person name="Grass G."/>
        </authorList>
    </citation>
    <scope>NUCLEOTIDE SEQUENCE [LARGE SCALE GENOMIC DNA]</scope>
    <source>
        <strain evidence="2 3">7517-1</strain>
    </source>
</reference>
<dbReference type="InterPro" id="IPR041657">
    <property type="entry name" value="HTH_17"/>
</dbReference>
<dbReference type="RefSeq" id="WP_095218814.1">
    <property type="nucleotide sequence ID" value="NZ_NPBJ01000016.1"/>
</dbReference>
<proteinExistence type="predicted"/>
<feature type="domain" description="Helix-turn-helix" evidence="1">
    <location>
        <begin position="9"/>
        <end position="44"/>
    </location>
</feature>
<comment type="caution">
    <text evidence="2">The sequence shown here is derived from an EMBL/GenBank/DDBJ whole genome shotgun (WGS) entry which is preliminary data.</text>
</comment>
<dbReference type="EMBL" id="NPBJ01000016">
    <property type="protein sequence ID" value="PAE00135.1"/>
    <property type="molecule type" value="Genomic_DNA"/>
</dbReference>
<sequence length="79" mass="9164">MKKSYSEWEAAKKLGLSISTIQRMCETGKLKGCHKINDTWQIPQYNFITNKVHDIKSESFVRNLDRKNSISGNVDEFNL</sequence>
<accession>A0ABX4GZ30</accession>
<name>A0ABX4GZ30_9BACI</name>
<gene>
    <name evidence="2" type="ORF">CHH48_09030</name>
</gene>
<dbReference type="Pfam" id="PF12728">
    <property type="entry name" value="HTH_17"/>
    <property type="match status" value="1"/>
</dbReference>
<organism evidence="2 3">
    <name type="scientific">Terribacillus saccharophilus</name>
    <dbReference type="NCBI Taxonomy" id="361277"/>
    <lineage>
        <taxon>Bacteria</taxon>
        <taxon>Bacillati</taxon>
        <taxon>Bacillota</taxon>
        <taxon>Bacilli</taxon>
        <taxon>Bacillales</taxon>
        <taxon>Bacillaceae</taxon>
        <taxon>Terribacillus</taxon>
    </lineage>
</organism>